<organism evidence="3 4">
    <name type="scientific">Fonticella tunisiensis</name>
    <dbReference type="NCBI Taxonomy" id="1096341"/>
    <lineage>
        <taxon>Bacteria</taxon>
        <taxon>Bacillati</taxon>
        <taxon>Bacillota</taxon>
        <taxon>Clostridia</taxon>
        <taxon>Eubacteriales</taxon>
        <taxon>Clostridiaceae</taxon>
        <taxon>Fonticella</taxon>
    </lineage>
</organism>
<keyword evidence="4" id="KW-1185">Reference proteome</keyword>
<protein>
    <recommendedName>
        <fullName evidence="2">Type 4 fimbrial biogenesis protein PilX N-terminal domain-containing protein</fullName>
    </recommendedName>
</protein>
<name>A0A4R7KRI4_9CLOT</name>
<feature type="transmembrane region" description="Helical" evidence="1">
    <location>
        <begin position="7"/>
        <end position="26"/>
    </location>
</feature>
<sequence length="388" mass="43479">MRKRGSALIYVLIILVPVMILALSLADLTTVDFKVSNHVINSQQAFYNAESGIEYALKYLELNDYPKETKDAERIYFDDSISGNNYADVKINYKREKDKDIFTINSTGHYMGYQKNLQKELSFNIVSTPVKITSSIFNLKRKFMIKNIMVEGISDRVNFYVKPGRDKKQDQDKFLILSGSQTGSSFVESGDNYSFVKNNGAGGGIKINKDSFFYPASRDDNSIPSIKTGDNSGKWLRYGGTDVYYYVSDGDITINGTIFTNSNDSTEFLKGLKQYSSSIRVIFVKGNVTLENIFGNVDKKNTLAGKYMNNLLIYSTESLTIKNVDFQSGASGNSGQSDINICFIANELKVSGINTISYVSGNDGLLYQNQKNIENLITQNIISDIDWE</sequence>
<evidence type="ECO:0000313" key="3">
    <source>
        <dbReference type="EMBL" id="TDT61963.1"/>
    </source>
</evidence>
<accession>A0A4R7KRI4</accession>
<evidence type="ECO:0000259" key="2">
    <source>
        <dbReference type="Pfam" id="PF14341"/>
    </source>
</evidence>
<dbReference type="Proteomes" id="UP000295325">
    <property type="component" value="Unassembled WGS sequence"/>
</dbReference>
<keyword evidence="1" id="KW-0472">Membrane</keyword>
<keyword evidence="1" id="KW-0812">Transmembrane</keyword>
<evidence type="ECO:0000256" key="1">
    <source>
        <dbReference type="SAM" id="Phobius"/>
    </source>
</evidence>
<gene>
    <name evidence="3" type="ORF">EDD71_105143</name>
</gene>
<dbReference type="Pfam" id="PF14341">
    <property type="entry name" value="PilX_N"/>
    <property type="match status" value="1"/>
</dbReference>
<dbReference type="InterPro" id="IPR025746">
    <property type="entry name" value="PilX_N_dom"/>
</dbReference>
<proteinExistence type="predicted"/>
<dbReference type="RefSeq" id="WP_133627592.1">
    <property type="nucleotide sequence ID" value="NZ_SOAZ01000005.1"/>
</dbReference>
<dbReference type="AlphaFoldDB" id="A0A4R7KRI4"/>
<keyword evidence="1" id="KW-1133">Transmembrane helix</keyword>
<reference evidence="3 4" key="1">
    <citation type="submission" date="2019-03" db="EMBL/GenBank/DDBJ databases">
        <title>Genomic Encyclopedia of Type Strains, Phase IV (KMG-IV): sequencing the most valuable type-strain genomes for metagenomic binning, comparative biology and taxonomic classification.</title>
        <authorList>
            <person name="Goeker M."/>
        </authorList>
    </citation>
    <scope>NUCLEOTIDE SEQUENCE [LARGE SCALE GENOMIC DNA]</scope>
    <source>
        <strain evidence="3 4">DSM 24455</strain>
    </source>
</reference>
<dbReference type="EMBL" id="SOAZ01000005">
    <property type="protein sequence ID" value="TDT61963.1"/>
    <property type="molecule type" value="Genomic_DNA"/>
</dbReference>
<evidence type="ECO:0000313" key="4">
    <source>
        <dbReference type="Proteomes" id="UP000295325"/>
    </source>
</evidence>
<feature type="domain" description="Type 4 fimbrial biogenesis protein PilX N-terminal" evidence="2">
    <location>
        <begin position="4"/>
        <end position="54"/>
    </location>
</feature>
<comment type="caution">
    <text evidence="3">The sequence shown here is derived from an EMBL/GenBank/DDBJ whole genome shotgun (WGS) entry which is preliminary data.</text>
</comment>
<dbReference type="OrthoDB" id="1913562at2"/>